<protein>
    <submittedName>
        <fullName evidence="1">Uncharacterized protein</fullName>
    </submittedName>
</protein>
<organism evidence="1">
    <name type="scientific">marine sediment metagenome</name>
    <dbReference type="NCBI Taxonomy" id="412755"/>
    <lineage>
        <taxon>unclassified sequences</taxon>
        <taxon>metagenomes</taxon>
        <taxon>ecological metagenomes</taxon>
    </lineage>
</organism>
<dbReference type="EMBL" id="LAZR01051866">
    <property type="protein sequence ID" value="KKK84244.1"/>
    <property type="molecule type" value="Genomic_DNA"/>
</dbReference>
<name>A0A0F9B0N7_9ZZZZ</name>
<comment type="caution">
    <text evidence="1">The sequence shown here is derived from an EMBL/GenBank/DDBJ whole genome shotgun (WGS) entry which is preliminary data.</text>
</comment>
<accession>A0A0F9B0N7</accession>
<dbReference type="AlphaFoldDB" id="A0A0F9B0N7"/>
<evidence type="ECO:0000313" key="1">
    <source>
        <dbReference type="EMBL" id="KKK84244.1"/>
    </source>
</evidence>
<proteinExistence type="predicted"/>
<gene>
    <name evidence="1" type="ORF">LCGC14_2785310</name>
</gene>
<reference evidence="1" key="1">
    <citation type="journal article" date="2015" name="Nature">
        <title>Complex archaea that bridge the gap between prokaryotes and eukaryotes.</title>
        <authorList>
            <person name="Spang A."/>
            <person name="Saw J.H."/>
            <person name="Jorgensen S.L."/>
            <person name="Zaremba-Niedzwiedzka K."/>
            <person name="Martijn J."/>
            <person name="Lind A.E."/>
            <person name="van Eijk R."/>
            <person name="Schleper C."/>
            <person name="Guy L."/>
            <person name="Ettema T.J."/>
        </authorList>
    </citation>
    <scope>NUCLEOTIDE SEQUENCE</scope>
</reference>
<sequence>MNIDRIYDYDVIYVTEKVYAQYKELVLNIEERDESTYLCYVVLYRGTLIYPLDSPPKYKDGGNKRMEKVEESFYRFLSMLYKDREILLNYQTGKPTYL</sequence>